<dbReference type="PANTHER" id="PTHR30213:SF0">
    <property type="entry name" value="UPF0761 MEMBRANE PROTEIN YIHY"/>
    <property type="match status" value="1"/>
</dbReference>
<evidence type="ECO:0000256" key="2">
    <source>
        <dbReference type="ARBA" id="ARBA00022475"/>
    </source>
</evidence>
<evidence type="ECO:0000313" key="8">
    <source>
        <dbReference type="EMBL" id="SEL43536.1"/>
    </source>
</evidence>
<protein>
    <submittedName>
        <fullName evidence="8">Membrane protein</fullName>
    </submittedName>
</protein>
<evidence type="ECO:0000313" key="9">
    <source>
        <dbReference type="Proteomes" id="UP000199283"/>
    </source>
</evidence>
<dbReference type="InterPro" id="IPR017039">
    <property type="entry name" value="Virul_fac_BrkB"/>
</dbReference>
<dbReference type="Pfam" id="PF03631">
    <property type="entry name" value="Virul_fac_BrkB"/>
    <property type="match status" value="1"/>
</dbReference>
<evidence type="ECO:0000256" key="3">
    <source>
        <dbReference type="ARBA" id="ARBA00022692"/>
    </source>
</evidence>
<keyword evidence="2" id="KW-1003">Cell membrane</keyword>
<feature type="compositionally biased region" description="Basic and acidic residues" evidence="6">
    <location>
        <begin position="321"/>
        <end position="330"/>
    </location>
</feature>
<evidence type="ECO:0000256" key="5">
    <source>
        <dbReference type="ARBA" id="ARBA00023136"/>
    </source>
</evidence>
<feature type="transmembrane region" description="Helical" evidence="7">
    <location>
        <begin position="51"/>
        <end position="81"/>
    </location>
</feature>
<evidence type="ECO:0000256" key="6">
    <source>
        <dbReference type="SAM" id="MobiDB-lite"/>
    </source>
</evidence>
<dbReference type="GO" id="GO:0005886">
    <property type="term" value="C:plasma membrane"/>
    <property type="evidence" value="ECO:0007669"/>
    <property type="project" value="UniProtKB-SubCell"/>
</dbReference>
<feature type="transmembrane region" description="Helical" evidence="7">
    <location>
        <begin position="237"/>
        <end position="259"/>
    </location>
</feature>
<keyword evidence="9" id="KW-1185">Reference proteome</keyword>
<keyword evidence="3 7" id="KW-0812">Transmembrane</keyword>
<feature type="transmembrane region" description="Helical" evidence="7">
    <location>
        <begin position="205"/>
        <end position="225"/>
    </location>
</feature>
<dbReference type="STRING" id="188906.SAMN04488526_2669"/>
<feature type="transmembrane region" description="Helical" evidence="7">
    <location>
        <begin position="120"/>
        <end position="143"/>
    </location>
</feature>
<comment type="subcellular location">
    <subcellularLocation>
        <location evidence="1">Cell membrane</location>
        <topology evidence="1">Multi-pass membrane protein</topology>
    </subcellularLocation>
</comment>
<evidence type="ECO:0000256" key="1">
    <source>
        <dbReference type="ARBA" id="ARBA00004651"/>
    </source>
</evidence>
<name>A0A1H7Q6N0_9RHOB</name>
<feature type="region of interest" description="Disordered" evidence="6">
    <location>
        <begin position="304"/>
        <end position="330"/>
    </location>
</feature>
<evidence type="ECO:0000256" key="4">
    <source>
        <dbReference type="ARBA" id="ARBA00022989"/>
    </source>
</evidence>
<sequence>MTDLNQPLTTAEADAEQPGRGRDAGKPMAIPAKGWKDIAWRLKSEITNDNVGLIAAGIAFYGLLAIFPAITALMALAGLLYQPEELVAALEGVGKVVPPDVSEILLTQAQSVAGGQGAGLTFGLILGLALALWSASAGVGSLIQGLNVAYDEQETRGFIRLKLMTLAMTISMILGVLIAAMLIVVVPIVLAFVTIAPGMETLVQILAYVPMALIFVSGVVVLYRWGPDRSPAKLRWLTPGAIAASLLWVVASIGFSIYVQNFGSYNETFGSIAGVIVLLMWMWLSAYVVLLGAELNSEIEAQTARDTTTGAREPMGHRGAKKADELGAAS</sequence>
<proteinExistence type="predicted"/>
<keyword evidence="5 7" id="KW-0472">Membrane</keyword>
<dbReference type="AlphaFoldDB" id="A0A1H7Q6N0"/>
<keyword evidence="4 7" id="KW-1133">Transmembrane helix</keyword>
<dbReference type="EMBL" id="FNZQ01000005">
    <property type="protein sequence ID" value="SEL43536.1"/>
    <property type="molecule type" value="Genomic_DNA"/>
</dbReference>
<accession>A0A1H7Q6N0</accession>
<dbReference type="Proteomes" id="UP000199283">
    <property type="component" value="Unassembled WGS sequence"/>
</dbReference>
<dbReference type="OrthoDB" id="9781030at2"/>
<organism evidence="8 9">
    <name type="scientific">Jannaschia helgolandensis</name>
    <dbReference type="NCBI Taxonomy" id="188906"/>
    <lineage>
        <taxon>Bacteria</taxon>
        <taxon>Pseudomonadati</taxon>
        <taxon>Pseudomonadota</taxon>
        <taxon>Alphaproteobacteria</taxon>
        <taxon>Rhodobacterales</taxon>
        <taxon>Roseobacteraceae</taxon>
        <taxon>Jannaschia</taxon>
    </lineage>
</organism>
<gene>
    <name evidence="8" type="ORF">SAMN04488526_2669</name>
</gene>
<reference evidence="8 9" key="1">
    <citation type="submission" date="2016-10" db="EMBL/GenBank/DDBJ databases">
        <authorList>
            <person name="de Groot N.N."/>
        </authorList>
    </citation>
    <scope>NUCLEOTIDE SEQUENCE [LARGE SCALE GENOMIC DNA]</scope>
    <source>
        <strain evidence="8 9">DSM 14858</strain>
    </source>
</reference>
<evidence type="ECO:0000256" key="7">
    <source>
        <dbReference type="SAM" id="Phobius"/>
    </source>
</evidence>
<feature type="transmembrane region" description="Helical" evidence="7">
    <location>
        <begin position="163"/>
        <end position="193"/>
    </location>
</feature>
<dbReference type="NCBIfam" id="TIGR00765">
    <property type="entry name" value="yihY_not_rbn"/>
    <property type="match status" value="1"/>
</dbReference>
<feature type="region of interest" description="Disordered" evidence="6">
    <location>
        <begin position="1"/>
        <end position="28"/>
    </location>
</feature>
<dbReference type="PANTHER" id="PTHR30213">
    <property type="entry name" value="INNER MEMBRANE PROTEIN YHJD"/>
    <property type="match status" value="1"/>
</dbReference>
<dbReference type="PIRSF" id="PIRSF035875">
    <property type="entry name" value="RNase_BN"/>
    <property type="match status" value="1"/>
</dbReference>
<feature type="transmembrane region" description="Helical" evidence="7">
    <location>
        <begin position="271"/>
        <end position="293"/>
    </location>
</feature>